<feature type="compositionally biased region" description="Basic residues" evidence="1">
    <location>
        <begin position="361"/>
        <end position="372"/>
    </location>
</feature>
<feature type="region of interest" description="Disordered" evidence="1">
    <location>
        <begin position="751"/>
        <end position="779"/>
    </location>
</feature>
<feature type="compositionally biased region" description="Polar residues" evidence="1">
    <location>
        <begin position="1624"/>
        <end position="1636"/>
    </location>
</feature>
<feature type="compositionally biased region" description="Low complexity" evidence="1">
    <location>
        <begin position="211"/>
        <end position="235"/>
    </location>
</feature>
<proteinExistence type="predicted"/>
<feature type="region of interest" description="Disordered" evidence="1">
    <location>
        <begin position="690"/>
        <end position="730"/>
    </location>
</feature>
<feature type="compositionally biased region" description="Basic and acidic residues" evidence="1">
    <location>
        <begin position="527"/>
        <end position="543"/>
    </location>
</feature>
<feature type="region of interest" description="Disordered" evidence="1">
    <location>
        <begin position="1414"/>
        <end position="1443"/>
    </location>
</feature>
<feature type="region of interest" description="Disordered" evidence="1">
    <location>
        <begin position="815"/>
        <end position="965"/>
    </location>
</feature>
<feature type="region of interest" description="Disordered" evidence="1">
    <location>
        <begin position="1527"/>
        <end position="1641"/>
    </location>
</feature>
<feature type="region of interest" description="Disordered" evidence="1">
    <location>
        <begin position="977"/>
        <end position="1005"/>
    </location>
</feature>
<feature type="compositionally biased region" description="Basic and acidic residues" evidence="1">
    <location>
        <begin position="831"/>
        <end position="840"/>
    </location>
</feature>
<feature type="compositionally biased region" description="Basic and acidic residues" evidence="1">
    <location>
        <begin position="190"/>
        <end position="203"/>
    </location>
</feature>
<feature type="compositionally biased region" description="Polar residues" evidence="1">
    <location>
        <begin position="385"/>
        <end position="421"/>
    </location>
</feature>
<evidence type="ECO:0000313" key="3">
    <source>
        <dbReference type="RefSeq" id="XP_005106111.1"/>
    </source>
</evidence>
<feature type="compositionally biased region" description="Basic and acidic residues" evidence="1">
    <location>
        <begin position="1584"/>
        <end position="1598"/>
    </location>
</feature>
<feature type="compositionally biased region" description="Polar residues" evidence="1">
    <location>
        <begin position="906"/>
        <end position="915"/>
    </location>
</feature>
<dbReference type="GeneID" id="101859191"/>
<evidence type="ECO:0000313" key="2">
    <source>
        <dbReference type="Proteomes" id="UP000694888"/>
    </source>
</evidence>
<gene>
    <name evidence="3" type="primary">LOC101859191</name>
</gene>
<feature type="compositionally biased region" description="Polar residues" evidence="1">
    <location>
        <begin position="1414"/>
        <end position="1425"/>
    </location>
</feature>
<protein>
    <submittedName>
        <fullName evidence="3">Serine-rich adhesin for platelets isoform X1</fullName>
    </submittedName>
</protein>
<name>A0ABM0K0U8_APLCA</name>
<evidence type="ECO:0000256" key="1">
    <source>
        <dbReference type="SAM" id="MobiDB-lite"/>
    </source>
</evidence>
<feature type="compositionally biased region" description="Polar residues" evidence="1">
    <location>
        <begin position="1531"/>
        <end position="1544"/>
    </location>
</feature>
<feature type="compositionally biased region" description="Basic and acidic residues" evidence="1">
    <location>
        <begin position="269"/>
        <end position="285"/>
    </location>
</feature>
<feature type="compositionally biased region" description="Polar residues" evidence="1">
    <location>
        <begin position="441"/>
        <end position="493"/>
    </location>
</feature>
<feature type="region of interest" description="Disordered" evidence="1">
    <location>
        <begin position="441"/>
        <end position="500"/>
    </location>
</feature>
<reference evidence="3" key="1">
    <citation type="submission" date="2025-08" db="UniProtKB">
        <authorList>
            <consortium name="RefSeq"/>
        </authorList>
    </citation>
    <scope>IDENTIFICATION</scope>
</reference>
<accession>A0ABM0K0U8</accession>
<feature type="region of interest" description="Disordered" evidence="1">
    <location>
        <begin position="355"/>
        <end position="421"/>
    </location>
</feature>
<feature type="region of interest" description="Disordered" evidence="1">
    <location>
        <begin position="519"/>
        <end position="543"/>
    </location>
</feature>
<keyword evidence="2" id="KW-1185">Reference proteome</keyword>
<dbReference type="Proteomes" id="UP000694888">
    <property type="component" value="Unplaced"/>
</dbReference>
<feature type="compositionally biased region" description="Basic and acidic residues" evidence="1">
    <location>
        <begin position="574"/>
        <end position="603"/>
    </location>
</feature>
<organism evidence="2 3">
    <name type="scientific">Aplysia californica</name>
    <name type="common">California sea hare</name>
    <dbReference type="NCBI Taxonomy" id="6500"/>
    <lineage>
        <taxon>Eukaryota</taxon>
        <taxon>Metazoa</taxon>
        <taxon>Spiralia</taxon>
        <taxon>Lophotrochozoa</taxon>
        <taxon>Mollusca</taxon>
        <taxon>Gastropoda</taxon>
        <taxon>Heterobranchia</taxon>
        <taxon>Euthyneura</taxon>
        <taxon>Tectipleura</taxon>
        <taxon>Aplysiida</taxon>
        <taxon>Aplysioidea</taxon>
        <taxon>Aplysiidae</taxon>
        <taxon>Aplysia</taxon>
    </lineage>
</organism>
<feature type="compositionally biased region" description="Low complexity" evidence="1">
    <location>
        <begin position="757"/>
        <end position="774"/>
    </location>
</feature>
<feature type="compositionally biased region" description="Basic and acidic residues" evidence="1">
    <location>
        <begin position="917"/>
        <end position="939"/>
    </location>
</feature>
<feature type="region of interest" description="Disordered" evidence="1">
    <location>
        <begin position="189"/>
        <end position="285"/>
    </location>
</feature>
<feature type="region of interest" description="Disordered" evidence="1">
    <location>
        <begin position="574"/>
        <end position="652"/>
    </location>
</feature>
<feature type="compositionally biased region" description="Polar residues" evidence="1">
    <location>
        <begin position="949"/>
        <end position="963"/>
    </location>
</feature>
<sequence>MDHNGPLTVTCCLHEVFPHEEMATDELPKDSKLRCLRELGFSTEDVSYVDARNRYLLTAFKYHPKKNESPEATEKFQELTTFCAILFDTFCMETKGTSCERDFCKTCNALDVFLSNLQYCDKYFKDEVIKSEIWFFDLLNQLVRQHRFMSKKKKRQNLQKPLTDEEKELFDFYDSIPNPMEQRRKSVNAEIKEQQRCSRVKDSTEEDSRDTSGQQDTTTSSENSSGLLTSSSLESADAVERHASDKEVTDASVMDTVQVESKKQKGKKEKPNKYTVTKKEKKEREAKRKMEIVGIRHVLMKKCKLDESVVEKKESAIVLSRDSICSSSKNEIERQRLEKERRKLSWEKRMRDLARADKEHAKKMKRLAKKGKASASMEHTDGDVTISTSNSSFDNQNESSSCGQSLSEPQQNLSTASSSSDNRSQEISICSCFKSTSMEHSCDDVTTSTSNSSFENQNKSSPNHGQPLSESRQNLITASSPSGNKSQATNSCSRAKKPEKSYTDKHFEMFWNLLKEQPQRHTLQQVQEERKRAHEEAMQQQKEDLKKFRLDGAAEQELPGPEGKQSVLRRLREKERQRNLEEEEALQKSDAKSRKSDTRHKQSQDAIGSMDKPEARTGKRSRHPLVPAPSQNAWRTKGDSFLTPDRTNLVPGSKEEEDFMFRRAQELSKKCRADGIAKRTNTLAESQDVMMNDDKSQRSSKRGCHSRASLGGVSATTGVPLPAPKPLLSLPVRPPSGYPVFVRPPPASPVMDFLPASHQQTRSRSSTHSSGRGQCMSRKNQCDVFRSDGPYMANEQSSSQDVFVFGQSFTDNVRDKEGKENQQNGQSNHQGTKDTEKSRPCSETSSGNISVGRDKLRKRNVNLMRPSLSSQQVEHSKLLDTSTPSGRMKSLPKYADNGKKSRVLKSAQSSTSDCDTSLEKDVVPDHWEDRWTDSEDVKEPSGSFMAEDISSSTPLQGKQQRGSTPVHVISDTTGQVQRAQSTRKENGEVGKCASSRSKSAGNEVSMNRRNKTCSMQNANIDTKDSNDFCTSIWDVNGSKNTRRKAENTRKEVCRREFALPPPGYEDLADEAVSVDIRNVGHKFLEGEKTEVSVDVRASISTSKLTHGGAKVSSDGVRSRVTSQGTGAASTICDSYTAAPARGIYFNGNTVPLKAEVVATDSLQARRRFNCSSNMVTCEKGINNSANIRSLGENFLSSTTLQPIGNLSSNYKIAPHGVKNVHSASDGQLSSLLQQVNLGPSAFKYPETPKLQEAVPSNEGNSLKILSESELQLLLEKLKLSGGSRAEESKLYPQFPSSTMGKQMEPPQFPSSTICKEMEPPGFGNTRILSEQELASVLKKIPLQTEEENWVNGTSHPTQEVRATATSFVNEGREIHRDKSVLTRQENTKQFMASETNMPTGFGTVEPLTVNSTSSSLFQSKNGQNSHLREFTTGELPEMETKPKNTPECFRFQGSKNAPLHVKKSKFEPLRLPRATGFCARLTNKNINQMANVSSWNSNGHSTNLPPLVSSGLSFPTFQKTELLHHAENVSRSESNPEALTTVSNRVGIGRGRGRGRAKSKPDCESTVPGDFKTIVSSHGADFPQEQRKRADRRSKPDSSDIPSALIKAAISGLRQKSGVEDTKPSTVVSRTHSPPTVTRRPMLDTIRQFPMLPNSFQKKS</sequence>
<feature type="compositionally biased region" description="Polar residues" evidence="1">
    <location>
        <begin position="867"/>
        <end position="885"/>
    </location>
</feature>
<feature type="compositionally biased region" description="Polar residues" evidence="1">
    <location>
        <begin position="821"/>
        <end position="830"/>
    </location>
</feature>
<dbReference type="RefSeq" id="XP_005106111.1">
    <property type="nucleotide sequence ID" value="XM_005106054.3"/>
</dbReference>
<feature type="compositionally biased region" description="Basic and acidic residues" evidence="1">
    <location>
        <begin position="238"/>
        <end position="249"/>
    </location>
</feature>
<feature type="compositionally biased region" description="Polar residues" evidence="1">
    <location>
        <begin position="994"/>
        <end position="1005"/>
    </location>
</feature>